<sequence length="234" mass="25824">MKVVFAGPTLPDAVNLVPTDVEVRGPAKHGDFVAAVTEGATVIGLIDGYFEDVAPIWHKEILFALSQGVRVYGSSSMGALRAAECAAFGMAGIGKIYSLYESGELVDDSDVAQIHGPREMNYVSLSEPLVNVLATLEDLFLRCQLDHAEYASLMTSAKRMFFKERTYRAIVANADLPNNSSRETLQMLLRKNAINQKRRDALELLDAIATADDRRVEVPTAWTFASTRQWRKIL</sequence>
<evidence type="ECO:0000259" key="1">
    <source>
        <dbReference type="Pfam" id="PF07812"/>
    </source>
</evidence>
<dbReference type="RefSeq" id="WP_062599753.1">
    <property type="nucleotide sequence ID" value="NZ_QDFR01000011.1"/>
</dbReference>
<reference evidence="2 3" key="1">
    <citation type="submission" date="2018-04" db="EMBL/GenBank/DDBJ databases">
        <authorList>
            <person name="Hagen T."/>
        </authorList>
    </citation>
    <scope>NUCLEOTIDE SEQUENCE [LARGE SCALE GENOMIC DNA]</scope>
    <source>
        <strain evidence="2 3">TPD7009</strain>
    </source>
</reference>
<organism evidence="2 3">
    <name type="scientific">Rhizobium rhizogenes</name>
    <name type="common">Agrobacterium rhizogenes</name>
    <dbReference type="NCBI Taxonomy" id="359"/>
    <lineage>
        <taxon>Bacteria</taxon>
        <taxon>Pseudomonadati</taxon>
        <taxon>Pseudomonadota</taxon>
        <taxon>Alphaproteobacteria</taxon>
        <taxon>Hyphomicrobiales</taxon>
        <taxon>Rhizobiaceae</taxon>
        <taxon>Rhizobium/Agrobacterium group</taxon>
        <taxon>Rhizobium</taxon>
    </lineage>
</organism>
<evidence type="ECO:0000313" key="3">
    <source>
        <dbReference type="Proteomes" id="UP000244335"/>
    </source>
</evidence>
<dbReference type="Pfam" id="PF07812">
    <property type="entry name" value="TfuA"/>
    <property type="match status" value="1"/>
</dbReference>
<protein>
    <submittedName>
        <fullName evidence="2">Antibiotic resistance protein</fullName>
    </submittedName>
</protein>
<proteinExistence type="predicted"/>
<evidence type="ECO:0000313" key="2">
    <source>
        <dbReference type="EMBL" id="PVE50430.1"/>
    </source>
</evidence>
<dbReference type="Proteomes" id="UP000244335">
    <property type="component" value="Unassembled WGS sequence"/>
</dbReference>
<dbReference type="AlphaFoldDB" id="A0AA92H7P6"/>
<comment type="caution">
    <text evidence="2">The sequence shown here is derived from an EMBL/GenBank/DDBJ whole genome shotgun (WGS) entry which is preliminary data.</text>
</comment>
<dbReference type="InterPro" id="IPR012924">
    <property type="entry name" value="TfuA_core"/>
</dbReference>
<accession>A0AA92H7P6</accession>
<feature type="domain" description="TfuA-like core" evidence="1">
    <location>
        <begin position="47"/>
        <end position="166"/>
    </location>
</feature>
<dbReference type="EMBL" id="QDFR01000011">
    <property type="protein sequence ID" value="PVE50430.1"/>
    <property type="molecule type" value="Genomic_DNA"/>
</dbReference>
<gene>
    <name evidence="2" type="ORF">DC430_21365</name>
</gene>
<name>A0AA92H7P6_RHIRH</name>